<dbReference type="Proteomes" id="UP000639338">
    <property type="component" value="Unassembled WGS sequence"/>
</dbReference>
<evidence type="ECO:0000313" key="5">
    <source>
        <dbReference type="Proteomes" id="UP000639338"/>
    </source>
</evidence>
<feature type="domain" description="PKS/mFAS DH" evidence="3">
    <location>
        <begin position="260"/>
        <end position="571"/>
    </location>
</feature>
<dbReference type="InterPro" id="IPR042104">
    <property type="entry name" value="PKS_dehydratase_sf"/>
</dbReference>
<reference evidence="4 5" key="1">
    <citation type="submission" date="2020-08" db="EMBL/GenBank/DDBJ databases">
        <title>Aphidius gifuensis genome sequencing and assembly.</title>
        <authorList>
            <person name="Du Z."/>
        </authorList>
    </citation>
    <scope>NUCLEOTIDE SEQUENCE [LARGE SCALE GENOMIC DNA]</scope>
    <source>
        <strain evidence="4">YNYX2018</strain>
        <tissue evidence="4">Adults</tissue>
    </source>
</reference>
<dbReference type="PANTHER" id="PTHR43775:SF23">
    <property type="entry name" value="FATTY ACID SYNTHASE 3"/>
    <property type="match status" value="1"/>
</dbReference>
<feature type="region of interest" description="C-terminal hotdog fold" evidence="1">
    <location>
        <begin position="408"/>
        <end position="571"/>
    </location>
</feature>
<gene>
    <name evidence="4" type="ORF">HCN44_007179</name>
</gene>
<accession>A0A834XP43</accession>
<feature type="region of interest" description="Disordered" evidence="2">
    <location>
        <begin position="361"/>
        <end position="408"/>
    </location>
</feature>
<keyword evidence="5" id="KW-1185">Reference proteome</keyword>
<dbReference type="InterPro" id="IPR049900">
    <property type="entry name" value="PKS_mFAS_DH"/>
</dbReference>
<feature type="compositionally biased region" description="Basic and acidic residues" evidence="2">
    <location>
        <begin position="506"/>
        <end position="516"/>
    </location>
</feature>
<dbReference type="UniPathway" id="UPA00094"/>
<dbReference type="AlphaFoldDB" id="A0A834XP43"/>
<evidence type="ECO:0000313" key="4">
    <source>
        <dbReference type="EMBL" id="KAF7988869.1"/>
    </source>
</evidence>
<dbReference type="InterPro" id="IPR050091">
    <property type="entry name" value="PKS_NRPS_Biosynth_Enz"/>
</dbReference>
<dbReference type="Gene3D" id="3.40.366.10">
    <property type="entry name" value="Malonyl-Coenzyme A Acyl Carrier Protein, domain 2"/>
    <property type="match status" value="1"/>
</dbReference>
<dbReference type="Gene3D" id="3.30.70.3290">
    <property type="match status" value="1"/>
</dbReference>
<dbReference type="InterPro" id="IPR016035">
    <property type="entry name" value="Acyl_Trfase/lysoPLipase"/>
</dbReference>
<feature type="compositionally biased region" description="Polar residues" evidence="2">
    <location>
        <begin position="488"/>
        <end position="505"/>
    </location>
</feature>
<dbReference type="SUPFAM" id="SSF52151">
    <property type="entry name" value="FabD/lysophospholipase-like"/>
    <property type="match status" value="1"/>
</dbReference>
<feature type="region of interest" description="N-terminal hotdog fold" evidence="1">
    <location>
        <begin position="260"/>
        <end position="391"/>
    </location>
</feature>
<dbReference type="InterPro" id="IPR014043">
    <property type="entry name" value="Acyl_transferase_dom"/>
</dbReference>
<feature type="compositionally biased region" description="Acidic residues" evidence="2">
    <location>
        <begin position="452"/>
        <end position="463"/>
    </location>
</feature>
<comment type="caution">
    <text evidence="4">The sequence shown here is derived from an EMBL/GenBank/DDBJ whole genome shotgun (WGS) entry which is preliminary data.</text>
</comment>
<feature type="active site" description="Proton donor; for dehydratase activity" evidence="1">
    <location>
        <position position="470"/>
    </location>
</feature>
<sequence>MGEVGCAYADNTITAEQMILAIYYRGVASINNRTIEGSMAVIGLGHQDAKKYCSNDVEIACHNGAKSTTISGSAISIQKIVTKLNDLNIFAREVECGKIAYHSSYVTEASTKLLKYLEKIIPEPKKRSSKWLSTCFHQNEWATPTAQLASAEYFTKNFTSPVLFEETCTLIPDDAITIEISPHGILQTVLRTSLNSSVINMSLAQRGQDNIQVFLDCIGKLYCAGIQSKISNLYPSVSLPVSRGTPMLSPLIKWQHSDDHFVVSFDNEKNIISHKRTIEVSLKDQDFKYMTGHVVDGINSFPTTFYFVFIWQTLCMMQGKSFFDTSIVFKDIKFLKTIILPESRPINITIFIDKDNSQRKSKRSIIKPTRFREDDSSDDEPAPKKKNTSASRVDKVHLKKRSGSSRQAQYYHRQKALKSYHQAFPYDVLFRGFQDVNIQDNTSASKKSFTESAEDEEQEEENTVPDNSNDDTEHYFNANYSMKDDSHYSNLQSKDSSEDFVSTTSSDDKKQLRTHDGMLSSSKAHETKTVVHGIKGVSALAIIPGMKLDTGLPVDALHALWIGAVKQHTTQKFFVYGRLVCKNQNGQGLKIFMTQSMKFY</sequence>
<dbReference type="Gene3D" id="3.10.129.110">
    <property type="entry name" value="Polyketide synthase dehydratase"/>
    <property type="match status" value="1"/>
</dbReference>
<dbReference type="Pfam" id="PF00698">
    <property type="entry name" value="Acyl_transf_1"/>
    <property type="match status" value="1"/>
</dbReference>
<dbReference type="SUPFAM" id="SSF55048">
    <property type="entry name" value="Probable ACP-binding domain of malonyl-CoA ACP transacylase"/>
    <property type="match status" value="1"/>
</dbReference>
<evidence type="ECO:0000256" key="2">
    <source>
        <dbReference type="SAM" id="MobiDB-lite"/>
    </source>
</evidence>
<dbReference type="OrthoDB" id="7694954at2759"/>
<protein>
    <recommendedName>
        <fullName evidence="3">PKS/mFAS DH domain-containing protein</fullName>
    </recommendedName>
</protein>
<feature type="region of interest" description="Disordered" evidence="2">
    <location>
        <begin position="444"/>
        <end position="520"/>
    </location>
</feature>
<dbReference type="PROSITE" id="PS52019">
    <property type="entry name" value="PKS_MFAS_DH"/>
    <property type="match status" value="1"/>
</dbReference>
<organism evidence="4 5">
    <name type="scientific">Aphidius gifuensis</name>
    <name type="common">Parasitoid wasp</name>
    <dbReference type="NCBI Taxonomy" id="684658"/>
    <lineage>
        <taxon>Eukaryota</taxon>
        <taxon>Metazoa</taxon>
        <taxon>Ecdysozoa</taxon>
        <taxon>Arthropoda</taxon>
        <taxon>Hexapoda</taxon>
        <taxon>Insecta</taxon>
        <taxon>Pterygota</taxon>
        <taxon>Neoptera</taxon>
        <taxon>Endopterygota</taxon>
        <taxon>Hymenoptera</taxon>
        <taxon>Apocrita</taxon>
        <taxon>Ichneumonoidea</taxon>
        <taxon>Braconidae</taxon>
        <taxon>Aphidiinae</taxon>
        <taxon>Aphidius</taxon>
    </lineage>
</organism>
<dbReference type="InterPro" id="IPR016036">
    <property type="entry name" value="Malonyl_transacylase_ACP-bd"/>
</dbReference>
<dbReference type="InterPro" id="IPR001227">
    <property type="entry name" value="Ac_transferase_dom_sf"/>
</dbReference>
<dbReference type="EMBL" id="JACMRX010000005">
    <property type="protein sequence ID" value="KAF7988869.1"/>
    <property type="molecule type" value="Genomic_DNA"/>
</dbReference>
<name>A0A834XP43_APHGI</name>
<dbReference type="PANTHER" id="PTHR43775">
    <property type="entry name" value="FATTY ACID SYNTHASE"/>
    <property type="match status" value="1"/>
</dbReference>
<evidence type="ECO:0000259" key="3">
    <source>
        <dbReference type="PROSITE" id="PS52019"/>
    </source>
</evidence>
<evidence type="ECO:0000256" key="1">
    <source>
        <dbReference type="PROSITE-ProRule" id="PRU01363"/>
    </source>
</evidence>
<proteinExistence type="predicted"/>
<dbReference type="GO" id="GO:0006633">
    <property type="term" value="P:fatty acid biosynthetic process"/>
    <property type="evidence" value="ECO:0007669"/>
    <property type="project" value="UniProtKB-UniPathway"/>
</dbReference>
<feature type="active site" description="Proton acceptor; for dehydratase activity" evidence="1">
    <location>
        <position position="293"/>
    </location>
</feature>
<dbReference type="GO" id="GO:0004312">
    <property type="term" value="F:fatty acid synthase activity"/>
    <property type="evidence" value="ECO:0007669"/>
    <property type="project" value="TreeGrafter"/>
</dbReference>
<dbReference type="SMART" id="SM00827">
    <property type="entry name" value="PKS_AT"/>
    <property type="match status" value="1"/>
</dbReference>